<feature type="compositionally biased region" description="Basic residues" evidence="1">
    <location>
        <begin position="232"/>
        <end position="246"/>
    </location>
</feature>
<evidence type="ECO:0000313" key="3">
    <source>
        <dbReference type="EMBL" id="GAH57245.1"/>
    </source>
</evidence>
<dbReference type="Gene3D" id="1.10.150.20">
    <property type="entry name" value="5' to 3' exonuclease, C-terminal subdomain"/>
    <property type="match status" value="1"/>
</dbReference>
<dbReference type="SUPFAM" id="SSF56672">
    <property type="entry name" value="DNA/RNA polymerases"/>
    <property type="match status" value="1"/>
</dbReference>
<feature type="domain" description="DNA-directed DNA polymerase family A palm" evidence="2">
    <location>
        <begin position="12"/>
        <end position="175"/>
    </location>
</feature>
<dbReference type="EMBL" id="BARU01022475">
    <property type="protein sequence ID" value="GAH57245.1"/>
    <property type="molecule type" value="Genomic_DNA"/>
</dbReference>
<feature type="compositionally biased region" description="Basic and acidic residues" evidence="1">
    <location>
        <begin position="12"/>
        <end position="21"/>
    </location>
</feature>
<reference evidence="3" key="1">
    <citation type="journal article" date="2014" name="Front. Microbiol.">
        <title>High frequency of phylogenetically diverse reductive dehalogenase-homologous genes in deep subseafloor sedimentary metagenomes.</title>
        <authorList>
            <person name="Kawai M."/>
            <person name="Futagami T."/>
            <person name="Toyoda A."/>
            <person name="Takaki Y."/>
            <person name="Nishi S."/>
            <person name="Hori S."/>
            <person name="Arai W."/>
            <person name="Tsubouchi T."/>
            <person name="Morono Y."/>
            <person name="Uchiyama I."/>
            <person name="Ito T."/>
            <person name="Fujiyama A."/>
            <person name="Inagaki F."/>
            <person name="Takami H."/>
        </authorList>
    </citation>
    <scope>NUCLEOTIDE SEQUENCE</scope>
    <source>
        <strain evidence="3">Expedition CK06-06</strain>
    </source>
</reference>
<feature type="region of interest" description="Disordered" evidence="1">
    <location>
        <begin position="1"/>
        <end position="21"/>
    </location>
</feature>
<dbReference type="InterPro" id="IPR001098">
    <property type="entry name" value="DNA-dir_DNA_pol_A_palm_dom"/>
</dbReference>
<name>X1HJJ5_9ZZZZ</name>
<proteinExistence type="predicted"/>
<feature type="compositionally biased region" description="Basic residues" evidence="1">
    <location>
        <begin position="1"/>
        <end position="11"/>
    </location>
</feature>
<dbReference type="Gene3D" id="3.30.70.370">
    <property type="match status" value="1"/>
</dbReference>
<dbReference type="GO" id="GO:0003887">
    <property type="term" value="F:DNA-directed DNA polymerase activity"/>
    <property type="evidence" value="ECO:0007669"/>
    <property type="project" value="InterPro"/>
</dbReference>
<dbReference type="GO" id="GO:0003677">
    <property type="term" value="F:DNA binding"/>
    <property type="evidence" value="ECO:0007669"/>
    <property type="project" value="InterPro"/>
</dbReference>
<dbReference type="Pfam" id="PF00476">
    <property type="entry name" value="DNA_pol_A"/>
    <property type="match status" value="1"/>
</dbReference>
<gene>
    <name evidence="3" type="ORF">S03H2_36606</name>
</gene>
<accession>X1HJJ5</accession>
<dbReference type="AlphaFoldDB" id="X1HJJ5"/>
<evidence type="ECO:0000256" key="1">
    <source>
        <dbReference type="SAM" id="MobiDB-lite"/>
    </source>
</evidence>
<sequence>MLNSQKKRVQFHKTEPKKTHPDERIKHKTAMLAIHYGQGYHSLAEDLGILKAEALNIINTHKLTYYTYWKWVNNFTNAGMLSGEVKTKYHWYLDTKNASPRSLQNWPMQSAGAEILRLGISMCFDYGVKVLGPIHDAILVGSTIKNIDKTVKLAQECMEEASRKVLGLTIKTDAEIIRYPDRYMDERGEKMWNDIFDSINNINPAEKKARIEAKILEGMPIDKWVEKPTIKPKSHLSKKMQQRHKMTPQSPAEREMVQRIKKISGLSHLEIMH</sequence>
<evidence type="ECO:0000259" key="2">
    <source>
        <dbReference type="Pfam" id="PF00476"/>
    </source>
</evidence>
<dbReference type="GO" id="GO:0006260">
    <property type="term" value="P:DNA replication"/>
    <property type="evidence" value="ECO:0007669"/>
    <property type="project" value="InterPro"/>
</dbReference>
<organism evidence="3">
    <name type="scientific">marine sediment metagenome</name>
    <dbReference type="NCBI Taxonomy" id="412755"/>
    <lineage>
        <taxon>unclassified sequences</taxon>
        <taxon>metagenomes</taxon>
        <taxon>ecological metagenomes</taxon>
    </lineage>
</organism>
<comment type="caution">
    <text evidence="3">The sequence shown here is derived from an EMBL/GenBank/DDBJ whole genome shotgun (WGS) entry which is preliminary data.</text>
</comment>
<feature type="region of interest" description="Disordered" evidence="1">
    <location>
        <begin position="232"/>
        <end position="254"/>
    </location>
</feature>
<dbReference type="InterPro" id="IPR043502">
    <property type="entry name" value="DNA/RNA_pol_sf"/>
</dbReference>
<feature type="non-terminal residue" evidence="3">
    <location>
        <position position="273"/>
    </location>
</feature>
<protein>
    <recommendedName>
        <fullName evidence="2">DNA-directed DNA polymerase family A palm domain-containing protein</fullName>
    </recommendedName>
</protein>